<accession>A0A5B6T9X5</accession>
<organism evidence="2 3">
    <name type="scientific">Rufibacter hautae</name>
    <dbReference type="NCBI Taxonomy" id="2595005"/>
    <lineage>
        <taxon>Bacteria</taxon>
        <taxon>Pseudomonadati</taxon>
        <taxon>Bacteroidota</taxon>
        <taxon>Cytophagia</taxon>
        <taxon>Cytophagales</taxon>
        <taxon>Hymenobacteraceae</taxon>
        <taxon>Rufibacter</taxon>
    </lineage>
</organism>
<evidence type="ECO:0000256" key="1">
    <source>
        <dbReference type="SAM" id="SignalP"/>
    </source>
</evidence>
<feature type="chain" id="PRO_5022686727" description="Outer membrane protein beta-barrel domain-containing protein" evidence="1">
    <location>
        <begin position="20"/>
        <end position="207"/>
    </location>
</feature>
<protein>
    <recommendedName>
        <fullName evidence="4">Outer membrane protein beta-barrel domain-containing protein</fullName>
    </recommendedName>
</protein>
<keyword evidence="3" id="KW-1185">Reference proteome</keyword>
<dbReference type="RefSeq" id="WP_149092939.1">
    <property type="nucleotide sequence ID" value="NZ_VKKY01000003.1"/>
</dbReference>
<sequence length="207" mass="23782">MKTVFLFSVLFLIIQVASAQESSKPFFTRVYGTIGVDLVTSENSLANGESRSRSLVFEYKGKLLFSFRKHSFDFNDDTFSPANTTIHYELPQHFVEEMNLSVGKFFQANRAFSFSLSTGPTMVEYRKPYNVKQYIGNNVFGSYDSYTFDMKSYSLWGWDVRGDILFTFSRFVGVSLGGFYSYNKEVPYGGMDVNLMFGVLRSRKEKE</sequence>
<reference evidence="2 3" key="1">
    <citation type="submission" date="2019-07" db="EMBL/GenBank/DDBJ databases">
        <title>Rufibacter sp. nov., isolated from lake sediment.</title>
        <authorList>
            <person name="Qu J.-H."/>
        </authorList>
    </citation>
    <scope>NUCLEOTIDE SEQUENCE [LARGE SCALE GENOMIC DNA]</scope>
    <source>
        <strain evidence="2 3">NBS58-1</strain>
    </source>
</reference>
<feature type="signal peptide" evidence="1">
    <location>
        <begin position="1"/>
        <end position="19"/>
    </location>
</feature>
<evidence type="ECO:0000313" key="2">
    <source>
        <dbReference type="EMBL" id="KAA3436998.1"/>
    </source>
</evidence>
<name>A0A5B6T9X5_9BACT</name>
<evidence type="ECO:0008006" key="4">
    <source>
        <dbReference type="Google" id="ProtNLM"/>
    </source>
</evidence>
<dbReference type="Proteomes" id="UP000324133">
    <property type="component" value="Unassembled WGS sequence"/>
</dbReference>
<comment type="caution">
    <text evidence="2">The sequence shown here is derived from an EMBL/GenBank/DDBJ whole genome shotgun (WGS) entry which is preliminary data.</text>
</comment>
<dbReference type="EMBL" id="VKKY01000003">
    <property type="protein sequence ID" value="KAA3436998.1"/>
    <property type="molecule type" value="Genomic_DNA"/>
</dbReference>
<gene>
    <name evidence="2" type="ORF">FOA19_21735</name>
</gene>
<dbReference type="AlphaFoldDB" id="A0A5B6T9X5"/>
<evidence type="ECO:0000313" key="3">
    <source>
        <dbReference type="Proteomes" id="UP000324133"/>
    </source>
</evidence>
<proteinExistence type="predicted"/>
<keyword evidence="1" id="KW-0732">Signal</keyword>